<evidence type="ECO:0000256" key="5">
    <source>
        <dbReference type="ARBA" id="ARBA00023180"/>
    </source>
</evidence>
<sequence length="147" mass="15891">MANLHPAGTYNCGTCHCEPGYLGAHCECQEGEASSMYLSACREGEGKQICSGRGECSCNQCLCYESEFGKIYGSFCECDDFSCARHKGILCSAGPHLGAGSVALGLAAWLSCQRTLRAFKGVTCGRKYRHISMRLLATSKTPHWCLK</sequence>
<accession>A0ABV0PPE0</accession>
<dbReference type="Proteomes" id="UP001476798">
    <property type="component" value="Unassembled WGS sequence"/>
</dbReference>
<organism evidence="7 8">
    <name type="scientific">Goodea atripinnis</name>
    <dbReference type="NCBI Taxonomy" id="208336"/>
    <lineage>
        <taxon>Eukaryota</taxon>
        <taxon>Metazoa</taxon>
        <taxon>Chordata</taxon>
        <taxon>Craniata</taxon>
        <taxon>Vertebrata</taxon>
        <taxon>Euteleostomi</taxon>
        <taxon>Actinopterygii</taxon>
        <taxon>Neopterygii</taxon>
        <taxon>Teleostei</taxon>
        <taxon>Neoteleostei</taxon>
        <taxon>Acanthomorphata</taxon>
        <taxon>Ovalentaria</taxon>
        <taxon>Atherinomorphae</taxon>
        <taxon>Cyprinodontiformes</taxon>
        <taxon>Goodeidae</taxon>
        <taxon>Goodea</taxon>
    </lineage>
</organism>
<comment type="caution">
    <text evidence="7">The sequence shown here is derived from an EMBL/GenBank/DDBJ whole genome shotgun (WGS) entry which is preliminary data.</text>
</comment>
<dbReference type="InterPro" id="IPR057073">
    <property type="entry name" value="EGF_integrin_2"/>
</dbReference>
<dbReference type="PANTHER" id="PTHR10082">
    <property type="entry name" value="INTEGRIN BETA SUBUNIT"/>
    <property type="match status" value="1"/>
</dbReference>
<feature type="domain" description="Integrin beta epidermal growth factor-like" evidence="6">
    <location>
        <begin position="39"/>
        <end position="77"/>
    </location>
</feature>
<dbReference type="EMBL" id="JAHRIO010081400">
    <property type="protein sequence ID" value="MEQ2185375.1"/>
    <property type="molecule type" value="Genomic_DNA"/>
</dbReference>
<dbReference type="PANTHER" id="PTHR10082:SF26">
    <property type="entry name" value="INTEGRIN BETA-5"/>
    <property type="match status" value="1"/>
</dbReference>
<protein>
    <submittedName>
        <fullName evidence="7">Integrin beta-5</fullName>
    </submittedName>
</protein>
<evidence type="ECO:0000313" key="8">
    <source>
        <dbReference type="Proteomes" id="UP001476798"/>
    </source>
</evidence>
<dbReference type="PROSITE" id="PS52047">
    <property type="entry name" value="I_EGF_2"/>
    <property type="match status" value="1"/>
</dbReference>
<keyword evidence="1" id="KW-0245">EGF-like domain</keyword>
<evidence type="ECO:0000256" key="1">
    <source>
        <dbReference type="ARBA" id="ARBA00022536"/>
    </source>
</evidence>
<name>A0ABV0PPE0_9TELE</name>
<proteinExistence type="predicted"/>
<evidence type="ECO:0000313" key="7">
    <source>
        <dbReference type="EMBL" id="MEQ2185375.1"/>
    </source>
</evidence>
<evidence type="ECO:0000256" key="3">
    <source>
        <dbReference type="ARBA" id="ARBA00022737"/>
    </source>
</evidence>
<evidence type="ECO:0000256" key="4">
    <source>
        <dbReference type="ARBA" id="ARBA00023157"/>
    </source>
</evidence>
<keyword evidence="2" id="KW-0732">Signal</keyword>
<dbReference type="GO" id="GO:0007229">
    <property type="term" value="P:integrin-mediated signaling pathway"/>
    <property type="evidence" value="ECO:0007669"/>
    <property type="project" value="UniProtKB-KW"/>
</dbReference>
<reference evidence="7 8" key="1">
    <citation type="submission" date="2021-06" db="EMBL/GenBank/DDBJ databases">
        <authorList>
            <person name="Palmer J.M."/>
        </authorList>
    </citation>
    <scope>NUCLEOTIDE SEQUENCE [LARGE SCALE GENOMIC DNA]</scope>
    <source>
        <strain evidence="7 8">GA_2019</strain>
        <tissue evidence="7">Muscle</tissue>
    </source>
</reference>
<dbReference type="InterPro" id="IPR015812">
    <property type="entry name" value="Integrin_bsu"/>
</dbReference>
<keyword evidence="7" id="KW-0401">Integrin</keyword>
<dbReference type="PROSITE" id="PS00243">
    <property type="entry name" value="I_EGF_1"/>
    <property type="match status" value="1"/>
</dbReference>
<gene>
    <name evidence="7" type="primary">ITGB5_1</name>
    <name evidence="7" type="ORF">GOODEAATRI_017563</name>
</gene>
<dbReference type="InterPro" id="IPR057243">
    <property type="entry name" value="Integrin_I-EGF_CS"/>
</dbReference>
<evidence type="ECO:0000256" key="2">
    <source>
        <dbReference type="ARBA" id="ARBA00022729"/>
    </source>
</evidence>
<keyword evidence="3" id="KW-0677">Repeat</keyword>
<keyword evidence="8" id="KW-1185">Reference proteome</keyword>
<keyword evidence="5" id="KW-0325">Glycoprotein</keyword>
<keyword evidence="4" id="KW-1015">Disulfide bond</keyword>
<evidence type="ECO:0000259" key="6">
    <source>
        <dbReference type="Pfam" id="PF23105"/>
    </source>
</evidence>
<dbReference type="Gene3D" id="2.170.300.10">
    <property type="entry name" value="Tie2 ligand-binding domain superfamily"/>
    <property type="match status" value="1"/>
</dbReference>
<dbReference type="Pfam" id="PF23105">
    <property type="entry name" value="EGF_integrin"/>
    <property type="match status" value="1"/>
</dbReference>